<evidence type="ECO:0000313" key="1">
    <source>
        <dbReference type="EMBL" id="GAG08926.1"/>
    </source>
</evidence>
<dbReference type="EMBL" id="BARS01024525">
    <property type="protein sequence ID" value="GAG08926.1"/>
    <property type="molecule type" value="Genomic_DNA"/>
</dbReference>
<feature type="non-terminal residue" evidence="1">
    <location>
        <position position="31"/>
    </location>
</feature>
<gene>
    <name evidence="1" type="ORF">S01H1_38925</name>
</gene>
<accession>X0W8G6</accession>
<comment type="caution">
    <text evidence="1">The sequence shown here is derived from an EMBL/GenBank/DDBJ whole genome shotgun (WGS) entry which is preliminary data.</text>
</comment>
<reference evidence="1" key="1">
    <citation type="journal article" date="2014" name="Front. Microbiol.">
        <title>High frequency of phylogenetically diverse reductive dehalogenase-homologous genes in deep subseafloor sedimentary metagenomes.</title>
        <authorList>
            <person name="Kawai M."/>
            <person name="Futagami T."/>
            <person name="Toyoda A."/>
            <person name="Takaki Y."/>
            <person name="Nishi S."/>
            <person name="Hori S."/>
            <person name="Arai W."/>
            <person name="Tsubouchi T."/>
            <person name="Morono Y."/>
            <person name="Uchiyama I."/>
            <person name="Ito T."/>
            <person name="Fujiyama A."/>
            <person name="Inagaki F."/>
            <person name="Takami H."/>
        </authorList>
    </citation>
    <scope>NUCLEOTIDE SEQUENCE</scope>
    <source>
        <strain evidence="1">Expedition CK06-06</strain>
    </source>
</reference>
<proteinExistence type="predicted"/>
<sequence>MVSRFSVYMKSLEIEERMILKSKLRSACKIS</sequence>
<organism evidence="1">
    <name type="scientific">marine sediment metagenome</name>
    <dbReference type="NCBI Taxonomy" id="412755"/>
    <lineage>
        <taxon>unclassified sequences</taxon>
        <taxon>metagenomes</taxon>
        <taxon>ecological metagenomes</taxon>
    </lineage>
</organism>
<name>X0W8G6_9ZZZZ</name>
<dbReference type="AlphaFoldDB" id="X0W8G6"/>
<protein>
    <submittedName>
        <fullName evidence="1">Uncharacterized protein</fullName>
    </submittedName>
</protein>